<dbReference type="EMBL" id="GBXM01044645">
    <property type="protein sequence ID" value="JAH63932.1"/>
    <property type="molecule type" value="Transcribed_RNA"/>
</dbReference>
<sequence length="31" mass="3600">MKKFLETLVSRTRKNVKAAYLPSVNSPHIRD</sequence>
<protein>
    <submittedName>
        <fullName evidence="1">Uncharacterized protein</fullName>
    </submittedName>
</protein>
<organism evidence="1">
    <name type="scientific">Anguilla anguilla</name>
    <name type="common">European freshwater eel</name>
    <name type="synonym">Muraena anguilla</name>
    <dbReference type="NCBI Taxonomy" id="7936"/>
    <lineage>
        <taxon>Eukaryota</taxon>
        <taxon>Metazoa</taxon>
        <taxon>Chordata</taxon>
        <taxon>Craniata</taxon>
        <taxon>Vertebrata</taxon>
        <taxon>Euteleostomi</taxon>
        <taxon>Actinopterygii</taxon>
        <taxon>Neopterygii</taxon>
        <taxon>Teleostei</taxon>
        <taxon>Anguilliformes</taxon>
        <taxon>Anguillidae</taxon>
        <taxon>Anguilla</taxon>
    </lineage>
</organism>
<reference evidence="1" key="1">
    <citation type="submission" date="2014-11" db="EMBL/GenBank/DDBJ databases">
        <authorList>
            <person name="Amaro Gonzalez C."/>
        </authorList>
    </citation>
    <scope>NUCLEOTIDE SEQUENCE</scope>
</reference>
<evidence type="ECO:0000313" key="1">
    <source>
        <dbReference type="EMBL" id="JAH63932.1"/>
    </source>
</evidence>
<reference evidence="1" key="2">
    <citation type="journal article" date="2015" name="Fish Shellfish Immunol.">
        <title>Early steps in the European eel (Anguilla anguilla)-Vibrio vulnificus interaction in the gills: Role of the RtxA13 toxin.</title>
        <authorList>
            <person name="Callol A."/>
            <person name="Pajuelo D."/>
            <person name="Ebbesson L."/>
            <person name="Teles M."/>
            <person name="MacKenzie S."/>
            <person name="Amaro C."/>
        </authorList>
    </citation>
    <scope>NUCLEOTIDE SEQUENCE</scope>
</reference>
<accession>A0A0E9UDT6</accession>
<proteinExistence type="predicted"/>
<name>A0A0E9UDT6_ANGAN</name>
<dbReference type="AlphaFoldDB" id="A0A0E9UDT6"/>